<keyword evidence="3" id="KW-1246">Viral tail fiber assembly</keyword>
<proteinExistence type="inferred from homology"/>
<evidence type="ECO:0000256" key="2">
    <source>
        <dbReference type="ARBA" id="ARBA00022465"/>
    </source>
</evidence>
<evidence type="ECO:0000256" key="4">
    <source>
        <dbReference type="ARBA" id="ARBA00023186"/>
    </source>
</evidence>
<evidence type="ECO:0000313" key="6">
    <source>
        <dbReference type="Proteomes" id="UP001432760"/>
    </source>
</evidence>
<dbReference type="InterPro" id="IPR051220">
    <property type="entry name" value="TFA_Chaperone"/>
</dbReference>
<evidence type="ECO:0000256" key="1">
    <source>
        <dbReference type="ARBA" id="ARBA00008579"/>
    </source>
</evidence>
<name>A0AAX4M771_9CAUD</name>
<keyword evidence="2" id="KW-1245">Viral tail assembly</keyword>
<keyword evidence="4" id="KW-0143">Chaperone</keyword>
<sequence length="206" mass="22973">MNKYNLELDNAEFNKNGLASKSGWVKTYIAHPETGEFIGSTMEHVYFDVSVSAGAYIDAPQLPESAGLAVVRSKDKKAWEIVADYRNSTAYNTETRQAVTIEFIGELPGTLTLLTPQTEFDKWNGTEWVTDTEAQHAAAIADAENKKSALLRTANEKIDYLQDAVDVGLATDAEVNELTEWKKYRVLLSRIDVTNAPDIDWPVRPE</sequence>
<evidence type="ECO:0000313" key="5">
    <source>
        <dbReference type="EMBL" id="WYC18458.1"/>
    </source>
</evidence>
<dbReference type="GO" id="GO:0098004">
    <property type="term" value="P:virus tail fiber assembly"/>
    <property type="evidence" value="ECO:0007669"/>
    <property type="project" value="UniProtKB-KW"/>
</dbReference>
<dbReference type="Pfam" id="PF02413">
    <property type="entry name" value="Caudo_TAP"/>
    <property type="match status" value="1"/>
</dbReference>
<comment type="similarity">
    <text evidence="1">Belongs to the tfa family.</text>
</comment>
<reference evidence="5" key="1">
    <citation type="submission" date="2024-03" db="EMBL/GenBank/DDBJ databases">
        <authorList>
            <person name="Jin G."/>
            <person name="Wei L."/>
            <person name="Peng W."/>
        </authorList>
    </citation>
    <scope>NUCLEOTIDE SEQUENCE</scope>
</reference>
<dbReference type="EMBL" id="PP516625">
    <property type="protein sequence ID" value="WYC18458.1"/>
    <property type="molecule type" value="Genomic_DNA"/>
</dbReference>
<accession>A0AAX4M771</accession>
<dbReference type="PANTHER" id="PTHR34413">
    <property type="entry name" value="PROPHAGE TAIL FIBER ASSEMBLY PROTEIN HOMOLOG TFAE-RELATED-RELATED"/>
    <property type="match status" value="1"/>
</dbReference>
<evidence type="ECO:0000256" key="3">
    <source>
        <dbReference type="ARBA" id="ARBA00023138"/>
    </source>
</evidence>
<dbReference type="Proteomes" id="UP001432760">
    <property type="component" value="Segment"/>
</dbReference>
<protein>
    <submittedName>
        <fullName evidence="5">Tail fiber assembly protein</fullName>
    </submittedName>
</protein>
<dbReference type="PANTHER" id="PTHR34413:SF2">
    <property type="entry name" value="PROPHAGE TAIL FIBER ASSEMBLY PROTEIN HOMOLOG TFAE-RELATED"/>
    <property type="match status" value="1"/>
</dbReference>
<keyword evidence="2" id="KW-1188">Viral release from host cell</keyword>
<dbReference type="InterPro" id="IPR003458">
    <property type="entry name" value="Phage_T4_Gp38_tail_assem"/>
</dbReference>
<organism evidence="5 6">
    <name type="scientific">Yersinia phage vB_YpM_MHG38</name>
    <dbReference type="NCBI Taxonomy" id="3134742"/>
    <lineage>
        <taxon>Viruses</taxon>
        <taxon>Duplodnaviria</taxon>
        <taxon>Heunggongvirae</taxon>
        <taxon>Uroviricota</taxon>
        <taxon>Caudoviricetes</taxon>
        <taxon>Peduoviridae</taxon>
        <taxon>Eganvirus</taxon>
    </lineage>
</organism>